<dbReference type="SUPFAM" id="SSF52980">
    <property type="entry name" value="Restriction endonuclease-like"/>
    <property type="match status" value="1"/>
</dbReference>
<comment type="caution">
    <text evidence="2">The sequence shown here is derived from an EMBL/GenBank/DDBJ whole genome shotgun (WGS) entry which is preliminary data.</text>
</comment>
<sequence>MSVALFPLTLTLSPKGRGNAPTAGLVAFTHGLPCLREGDARALPLPSGERAGVRGRSPLRQTGIQTLQARRLRREQTRAERALWQILRRRQLGGLKFRRQVPVGPYIADFYCAEARLVVEVDGGQHADTARDARRDTWMVGQGLTVLRFWNPEILGNPDGVGQAILDARGREQ</sequence>
<reference evidence="2 3" key="1">
    <citation type="submission" date="2018-04" db="EMBL/GenBank/DDBJ databases">
        <title>Genomic Encyclopedia of Archaeal and Bacterial Type Strains, Phase II (KMG-II): from individual species to whole genera.</title>
        <authorList>
            <person name="Goeker M."/>
        </authorList>
    </citation>
    <scope>NUCLEOTIDE SEQUENCE [LARGE SCALE GENOMIC DNA]</scope>
    <source>
        <strain evidence="2 3">DSM 29329</strain>
    </source>
</reference>
<dbReference type="PANTHER" id="PTHR38590">
    <property type="entry name" value="BLL0828 PROTEIN"/>
    <property type="match status" value="1"/>
</dbReference>
<dbReference type="InterPro" id="IPR007569">
    <property type="entry name" value="DUF559"/>
</dbReference>
<dbReference type="OrthoDB" id="9798754at2"/>
<accession>A0A2T6B3J9</accession>
<name>A0A2T6B3J9_9RHOB</name>
<dbReference type="CDD" id="cd01038">
    <property type="entry name" value="Endonuclease_DUF559"/>
    <property type="match status" value="1"/>
</dbReference>
<dbReference type="Pfam" id="PF04480">
    <property type="entry name" value="DUF559"/>
    <property type="match status" value="1"/>
</dbReference>
<evidence type="ECO:0000313" key="3">
    <source>
        <dbReference type="Proteomes" id="UP000244069"/>
    </source>
</evidence>
<dbReference type="Proteomes" id="UP000244069">
    <property type="component" value="Unassembled WGS sequence"/>
</dbReference>
<keyword evidence="3" id="KW-1185">Reference proteome</keyword>
<keyword evidence="2" id="KW-0540">Nuclease</keyword>
<dbReference type="AlphaFoldDB" id="A0A2T6B3J9"/>
<evidence type="ECO:0000259" key="1">
    <source>
        <dbReference type="Pfam" id="PF04480"/>
    </source>
</evidence>
<dbReference type="PANTHER" id="PTHR38590:SF1">
    <property type="entry name" value="BLL0828 PROTEIN"/>
    <property type="match status" value="1"/>
</dbReference>
<evidence type="ECO:0000313" key="2">
    <source>
        <dbReference type="EMBL" id="PTX50658.1"/>
    </source>
</evidence>
<dbReference type="EMBL" id="QBKN01000004">
    <property type="protein sequence ID" value="PTX50658.1"/>
    <property type="molecule type" value="Genomic_DNA"/>
</dbReference>
<proteinExistence type="predicted"/>
<dbReference type="InterPro" id="IPR011335">
    <property type="entry name" value="Restrct_endonuc-II-like"/>
</dbReference>
<dbReference type="Gene3D" id="3.40.960.10">
    <property type="entry name" value="VSR Endonuclease"/>
    <property type="match status" value="1"/>
</dbReference>
<organism evidence="2 3">
    <name type="scientific">Allosediminivita pacifica</name>
    <dbReference type="NCBI Taxonomy" id="1267769"/>
    <lineage>
        <taxon>Bacteria</taxon>
        <taxon>Pseudomonadati</taxon>
        <taxon>Pseudomonadota</taxon>
        <taxon>Alphaproteobacteria</taxon>
        <taxon>Rhodobacterales</taxon>
        <taxon>Paracoccaceae</taxon>
        <taxon>Allosediminivita</taxon>
    </lineage>
</organism>
<feature type="domain" description="DUF559" evidence="1">
    <location>
        <begin position="66"/>
        <end position="167"/>
    </location>
</feature>
<keyword evidence="2" id="KW-0378">Hydrolase</keyword>
<keyword evidence="2" id="KW-0255">Endonuclease</keyword>
<dbReference type="InterPro" id="IPR047216">
    <property type="entry name" value="Endonuclease_DUF559_bact"/>
</dbReference>
<dbReference type="GO" id="GO:0004519">
    <property type="term" value="F:endonuclease activity"/>
    <property type="evidence" value="ECO:0007669"/>
    <property type="project" value="UniProtKB-KW"/>
</dbReference>
<gene>
    <name evidence="2" type="ORF">C8N44_10413</name>
</gene>
<protein>
    <submittedName>
        <fullName evidence="2">Very-short-patch-repair endonuclease</fullName>
    </submittedName>
</protein>